<dbReference type="Pfam" id="PF02551">
    <property type="entry name" value="Acyl_CoA_thio"/>
    <property type="match status" value="1"/>
</dbReference>
<keyword evidence="3" id="KW-0378">Hydrolase</keyword>
<dbReference type="PANTHER" id="PTHR11066">
    <property type="entry name" value="ACYL-COA THIOESTERASE"/>
    <property type="match status" value="1"/>
</dbReference>
<keyword evidence="12" id="KW-1185">Reference proteome</keyword>
<dbReference type="FunFam" id="2.40.160.210:FF:000001">
    <property type="entry name" value="Acyl-CoA thioesterase II"/>
    <property type="match status" value="1"/>
</dbReference>
<evidence type="ECO:0000313" key="12">
    <source>
        <dbReference type="Proteomes" id="UP000267418"/>
    </source>
</evidence>
<dbReference type="GO" id="GO:0006637">
    <property type="term" value="P:acyl-CoA metabolic process"/>
    <property type="evidence" value="ECO:0007669"/>
    <property type="project" value="InterPro"/>
</dbReference>
<dbReference type="InterPro" id="IPR042171">
    <property type="entry name" value="Acyl-CoA_hotdog"/>
</dbReference>
<dbReference type="PANTHER" id="PTHR11066:SF34">
    <property type="entry name" value="ACYL-COENZYME A THIOESTERASE 8"/>
    <property type="match status" value="1"/>
</dbReference>
<dbReference type="CDD" id="cd03445">
    <property type="entry name" value="Thioesterase_II_repeat2"/>
    <property type="match status" value="1"/>
</dbReference>
<protein>
    <recommendedName>
        <fullName evidence="7">Acyl-CoA thioesterase 2</fullName>
        <ecNumber evidence="5">3.1.2.20</ecNumber>
    </recommendedName>
    <alternativeName>
        <fullName evidence="8">Thioesterase II</fullName>
    </alternativeName>
</protein>
<evidence type="ECO:0000259" key="9">
    <source>
        <dbReference type="Pfam" id="PF02551"/>
    </source>
</evidence>
<dbReference type="AlphaFoldDB" id="A0A3S0GXP4"/>
<dbReference type="GO" id="GO:0047617">
    <property type="term" value="F:fatty acyl-CoA hydrolase activity"/>
    <property type="evidence" value="ECO:0007669"/>
    <property type="project" value="UniProtKB-EC"/>
</dbReference>
<gene>
    <name evidence="11" type="ORF">EJP69_14575</name>
</gene>
<dbReference type="InterPro" id="IPR029069">
    <property type="entry name" value="HotDog_dom_sf"/>
</dbReference>
<feature type="domain" description="Acyl-CoA thioesterase-like N-terminal HotDog" evidence="10">
    <location>
        <begin position="36"/>
        <end position="114"/>
    </location>
</feature>
<dbReference type="GO" id="GO:0005829">
    <property type="term" value="C:cytosol"/>
    <property type="evidence" value="ECO:0007669"/>
    <property type="project" value="TreeGrafter"/>
</dbReference>
<dbReference type="OrthoDB" id="9781019at2"/>
<proteinExistence type="inferred from homology"/>
<evidence type="ECO:0000256" key="1">
    <source>
        <dbReference type="ARBA" id="ARBA00006538"/>
    </source>
</evidence>
<dbReference type="Proteomes" id="UP000267418">
    <property type="component" value="Unassembled WGS sequence"/>
</dbReference>
<evidence type="ECO:0000256" key="5">
    <source>
        <dbReference type="ARBA" id="ARBA00038894"/>
    </source>
</evidence>
<name>A0A3S0GXP4_9BURK</name>
<dbReference type="InterPro" id="IPR003703">
    <property type="entry name" value="Acyl_CoA_thio"/>
</dbReference>
<dbReference type="EC" id="3.1.2.20" evidence="5"/>
<reference evidence="11 12" key="1">
    <citation type="submission" date="2018-12" db="EMBL/GenBank/DDBJ databases">
        <title>The genome of Variovorax gossypii DSM 100435.</title>
        <authorList>
            <person name="Gao J."/>
            <person name="Sun J."/>
        </authorList>
    </citation>
    <scope>NUCLEOTIDE SEQUENCE [LARGE SCALE GENOMIC DNA]</scope>
    <source>
        <strain evidence="11 12">DSM 100435</strain>
    </source>
</reference>
<comment type="subunit">
    <text evidence="2">Homotetramer.</text>
</comment>
<accession>A0A3S0GXP4</accession>
<evidence type="ECO:0000256" key="7">
    <source>
        <dbReference type="ARBA" id="ARBA00071120"/>
    </source>
</evidence>
<evidence type="ECO:0000256" key="6">
    <source>
        <dbReference type="ARBA" id="ARBA00050943"/>
    </source>
</evidence>
<dbReference type="SUPFAM" id="SSF54637">
    <property type="entry name" value="Thioesterase/thiol ester dehydrase-isomerase"/>
    <property type="match status" value="2"/>
</dbReference>
<dbReference type="InterPro" id="IPR025652">
    <property type="entry name" value="TesB_C"/>
</dbReference>
<organism evidence="11 12">
    <name type="scientific">Variovorax gossypii</name>
    <dbReference type="NCBI Taxonomy" id="1679495"/>
    <lineage>
        <taxon>Bacteria</taxon>
        <taxon>Pseudomonadati</taxon>
        <taxon>Pseudomonadota</taxon>
        <taxon>Betaproteobacteria</taxon>
        <taxon>Burkholderiales</taxon>
        <taxon>Comamonadaceae</taxon>
        <taxon>Variovorax</taxon>
    </lineage>
</organism>
<sequence length="312" mass="34648">MSESLPLQSPIDRLVELISLQSTAPDCFTGQSEDIGTPSVFGGQVLAQALLAAGRTVPAERSIHSIHAYFLLPGVHAPINYSVDRVRDGRSFTTRRVDASQDGETIFELLASFQSPESGVEHQPLMPDVPEPETLRSEREYRLSIADRIPAHIREKALQPPGIEFRHVNPIDLLNARPRPATMASWVRASAPLANDPLLHRALLAYASDHTLLLAATMPHGLSLLRGDVRLTSLDHAMWFHRDFRMDEWLLYQIESPCTSGARGLCRGQFFDRSGRLVASTIQEGVVRDQRRIQTRTASPSLARAPFILTHS</sequence>
<evidence type="ECO:0000256" key="4">
    <source>
        <dbReference type="ARBA" id="ARBA00023098"/>
    </source>
</evidence>
<evidence type="ECO:0000313" key="11">
    <source>
        <dbReference type="EMBL" id="RTQ35577.1"/>
    </source>
</evidence>
<comment type="caution">
    <text evidence="11">The sequence shown here is derived from an EMBL/GenBank/DDBJ whole genome shotgun (WGS) entry which is preliminary data.</text>
</comment>
<dbReference type="EMBL" id="RXOE01000002">
    <property type="protein sequence ID" value="RTQ35577.1"/>
    <property type="molecule type" value="Genomic_DNA"/>
</dbReference>
<feature type="domain" description="Acyl-CoA thioesterase 2 C-terminal" evidence="9">
    <location>
        <begin position="184"/>
        <end position="286"/>
    </location>
</feature>
<dbReference type="GO" id="GO:0009062">
    <property type="term" value="P:fatty acid catabolic process"/>
    <property type="evidence" value="ECO:0007669"/>
    <property type="project" value="TreeGrafter"/>
</dbReference>
<dbReference type="CDD" id="cd03444">
    <property type="entry name" value="Thioesterase_II_repeat1"/>
    <property type="match status" value="1"/>
</dbReference>
<evidence type="ECO:0000256" key="3">
    <source>
        <dbReference type="ARBA" id="ARBA00022801"/>
    </source>
</evidence>
<comment type="catalytic activity">
    <reaction evidence="6">
        <text>a fatty acyl-CoA + H2O = a fatty acid + CoA + H(+)</text>
        <dbReference type="Rhea" id="RHEA:16781"/>
        <dbReference type="ChEBI" id="CHEBI:15377"/>
        <dbReference type="ChEBI" id="CHEBI:15378"/>
        <dbReference type="ChEBI" id="CHEBI:28868"/>
        <dbReference type="ChEBI" id="CHEBI:57287"/>
        <dbReference type="ChEBI" id="CHEBI:77636"/>
        <dbReference type="EC" id="3.1.2.20"/>
    </reaction>
    <physiologicalReaction direction="left-to-right" evidence="6">
        <dbReference type="Rhea" id="RHEA:16782"/>
    </physiologicalReaction>
</comment>
<keyword evidence="4" id="KW-0443">Lipid metabolism</keyword>
<dbReference type="Gene3D" id="2.40.160.210">
    <property type="entry name" value="Acyl-CoA thioesterase, double hotdog domain"/>
    <property type="match status" value="1"/>
</dbReference>
<dbReference type="Pfam" id="PF13622">
    <property type="entry name" value="4HBT_3"/>
    <property type="match status" value="1"/>
</dbReference>
<dbReference type="InterPro" id="IPR049449">
    <property type="entry name" value="TesB_ACOT8-like_N"/>
</dbReference>
<comment type="similarity">
    <text evidence="1">Belongs to the C/M/P thioester hydrolase family.</text>
</comment>
<evidence type="ECO:0000259" key="10">
    <source>
        <dbReference type="Pfam" id="PF13622"/>
    </source>
</evidence>
<evidence type="ECO:0000256" key="2">
    <source>
        <dbReference type="ARBA" id="ARBA00011881"/>
    </source>
</evidence>
<evidence type="ECO:0000256" key="8">
    <source>
        <dbReference type="ARBA" id="ARBA00079653"/>
    </source>
</evidence>